<dbReference type="EMBL" id="MU277210">
    <property type="protein sequence ID" value="KAI0061837.1"/>
    <property type="molecule type" value="Genomic_DNA"/>
</dbReference>
<comment type="caution">
    <text evidence="1">The sequence shown here is derived from an EMBL/GenBank/DDBJ whole genome shotgun (WGS) entry which is preliminary data.</text>
</comment>
<organism evidence="1 2">
    <name type="scientific">Artomyces pyxidatus</name>
    <dbReference type="NCBI Taxonomy" id="48021"/>
    <lineage>
        <taxon>Eukaryota</taxon>
        <taxon>Fungi</taxon>
        <taxon>Dikarya</taxon>
        <taxon>Basidiomycota</taxon>
        <taxon>Agaricomycotina</taxon>
        <taxon>Agaricomycetes</taxon>
        <taxon>Russulales</taxon>
        <taxon>Auriscalpiaceae</taxon>
        <taxon>Artomyces</taxon>
    </lineage>
</organism>
<proteinExistence type="predicted"/>
<name>A0ACB8T056_9AGAM</name>
<keyword evidence="2" id="KW-1185">Reference proteome</keyword>
<evidence type="ECO:0000313" key="2">
    <source>
        <dbReference type="Proteomes" id="UP000814140"/>
    </source>
</evidence>
<evidence type="ECO:0000313" key="1">
    <source>
        <dbReference type="EMBL" id="KAI0061837.1"/>
    </source>
</evidence>
<sequence>MSLSTSTAVDMVEEHVRMEDQLQDQIRETKILRGELLRLEAGHREQLDQVKDDLKGARQARDHFRNLSVSLRRQLDEKAPALEALQAEVEALRVEKAASCVDTERLRLKLNTAEQERDGLRSRLDTALLALAERQIQSRTGSLTATGLGAVPQKIEKVEEADNKTCSGRTMLGSTSESMDSKNFDQSVSSSLHFLAVFPDNLHRRFPSQRL</sequence>
<gene>
    <name evidence="1" type="ORF">BV25DRAFT_708624</name>
</gene>
<accession>A0ACB8T056</accession>
<protein>
    <submittedName>
        <fullName evidence="1">Uncharacterized protein</fullName>
    </submittedName>
</protein>
<reference evidence="1" key="1">
    <citation type="submission" date="2021-03" db="EMBL/GenBank/DDBJ databases">
        <authorList>
            <consortium name="DOE Joint Genome Institute"/>
            <person name="Ahrendt S."/>
            <person name="Looney B.P."/>
            <person name="Miyauchi S."/>
            <person name="Morin E."/>
            <person name="Drula E."/>
            <person name="Courty P.E."/>
            <person name="Chicoki N."/>
            <person name="Fauchery L."/>
            <person name="Kohler A."/>
            <person name="Kuo A."/>
            <person name="Labutti K."/>
            <person name="Pangilinan J."/>
            <person name="Lipzen A."/>
            <person name="Riley R."/>
            <person name="Andreopoulos W."/>
            <person name="He G."/>
            <person name="Johnson J."/>
            <person name="Barry K.W."/>
            <person name="Grigoriev I.V."/>
            <person name="Nagy L."/>
            <person name="Hibbett D."/>
            <person name="Henrissat B."/>
            <person name="Matheny P.B."/>
            <person name="Labbe J."/>
            <person name="Martin F."/>
        </authorList>
    </citation>
    <scope>NUCLEOTIDE SEQUENCE</scope>
    <source>
        <strain evidence="1">HHB10654</strain>
    </source>
</reference>
<reference evidence="1" key="2">
    <citation type="journal article" date="2022" name="New Phytol.">
        <title>Evolutionary transition to the ectomycorrhizal habit in the genomes of a hyperdiverse lineage of mushroom-forming fungi.</title>
        <authorList>
            <person name="Looney B."/>
            <person name="Miyauchi S."/>
            <person name="Morin E."/>
            <person name="Drula E."/>
            <person name="Courty P.E."/>
            <person name="Kohler A."/>
            <person name="Kuo A."/>
            <person name="LaButti K."/>
            <person name="Pangilinan J."/>
            <person name="Lipzen A."/>
            <person name="Riley R."/>
            <person name="Andreopoulos W."/>
            <person name="He G."/>
            <person name="Johnson J."/>
            <person name="Nolan M."/>
            <person name="Tritt A."/>
            <person name="Barry K.W."/>
            <person name="Grigoriev I.V."/>
            <person name="Nagy L.G."/>
            <person name="Hibbett D."/>
            <person name="Henrissat B."/>
            <person name="Matheny P.B."/>
            <person name="Labbe J."/>
            <person name="Martin F.M."/>
        </authorList>
    </citation>
    <scope>NUCLEOTIDE SEQUENCE</scope>
    <source>
        <strain evidence="1">HHB10654</strain>
    </source>
</reference>
<dbReference type="Proteomes" id="UP000814140">
    <property type="component" value="Unassembled WGS sequence"/>
</dbReference>